<sequence>MRSSLRFLVYIARTHARTHICTEHRLNPRPRICLCLCCERNKPPTLPHLAIFTRHRLRFPLSFATFIVPLPFQSEPHTHFASGIEKKKSSLLLPSLHPRPLYLLARTSSSTSCVPLVHQSTFVAGQIASHPFLVLYLTGIPS</sequence>
<dbReference type="EMBL" id="KZ819188">
    <property type="protein sequence ID" value="PWZ03174.1"/>
    <property type="molecule type" value="Genomic_DNA"/>
</dbReference>
<protein>
    <submittedName>
        <fullName evidence="1">Uncharacterized protein</fullName>
    </submittedName>
</protein>
<proteinExistence type="predicted"/>
<evidence type="ECO:0000313" key="2">
    <source>
        <dbReference type="Proteomes" id="UP000246740"/>
    </source>
</evidence>
<reference evidence="1 2" key="1">
    <citation type="journal article" date="2018" name="Mol. Biol. Evol.">
        <title>Broad Genomic Sampling Reveals a Smut Pathogenic Ancestry of the Fungal Clade Ustilaginomycotina.</title>
        <authorList>
            <person name="Kijpornyongpan T."/>
            <person name="Mondo S.J."/>
            <person name="Barry K."/>
            <person name="Sandor L."/>
            <person name="Lee J."/>
            <person name="Lipzen A."/>
            <person name="Pangilinan J."/>
            <person name="LaButti K."/>
            <person name="Hainaut M."/>
            <person name="Henrissat B."/>
            <person name="Grigoriev I.V."/>
            <person name="Spatafora J.W."/>
            <person name="Aime M.C."/>
        </authorList>
    </citation>
    <scope>NUCLEOTIDE SEQUENCE [LARGE SCALE GENOMIC DNA]</scope>
    <source>
        <strain evidence="1 2">MCA 3645</strain>
    </source>
</reference>
<evidence type="ECO:0000313" key="1">
    <source>
        <dbReference type="EMBL" id="PWZ03174.1"/>
    </source>
</evidence>
<dbReference type="InParanoid" id="A0A317XY19"/>
<dbReference type="AlphaFoldDB" id="A0A317XY19"/>
<gene>
    <name evidence="1" type="ORF">BCV70DRAFT_12765</name>
</gene>
<name>A0A317XY19_9BASI</name>
<organism evidence="1 2">
    <name type="scientific">Testicularia cyperi</name>
    <dbReference type="NCBI Taxonomy" id="1882483"/>
    <lineage>
        <taxon>Eukaryota</taxon>
        <taxon>Fungi</taxon>
        <taxon>Dikarya</taxon>
        <taxon>Basidiomycota</taxon>
        <taxon>Ustilaginomycotina</taxon>
        <taxon>Ustilaginomycetes</taxon>
        <taxon>Ustilaginales</taxon>
        <taxon>Anthracoideaceae</taxon>
        <taxon>Testicularia</taxon>
    </lineage>
</organism>
<accession>A0A317XY19</accession>
<keyword evidence="2" id="KW-1185">Reference proteome</keyword>
<dbReference type="Proteomes" id="UP000246740">
    <property type="component" value="Unassembled WGS sequence"/>
</dbReference>